<evidence type="ECO:0000256" key="4">
    <source>
        <dbReference type="ARBA" id="ARBA00022475"/>
    </source>
</evidence>
<evidence type="ECO:0000313" key="16">
    <source>
        <dbReference type="Proteomes" id="UP000051139"/>
    </source>
</evidence>
<evidence type="ECO:0000256" key="12">
    <source>
        <dbReference type="SAM" id="SignalP"/>
    </source>
</evidence>
<feature type="domain" description="PpiC" evidence="13">
    <location>
        <begin position="136"/>
        <end position="217"/>
    </location>
</feature>
<feature type="chain" id="PRO_5044546201" description="Foldase protein PrsA" evidence="12">
    <location>
        <begin position="19"/>
        <end position="303"/>
    </location>
</feature>
<evidence type="ECO:0000313" key="14">
    <source>
        <dbReference type="EMBL" id="GEK29485.1"/>
    </source>
</evidence>
<keyword evidence="5 11" id="KW-0732">Signal</keyword>
<evidence type="ECO:0000256" key="5">
    <source>
        <dbReference type="ARBA" id="ARBA00022729"/>
    </source>
</evidence>
<proteinExistence type="inferred from homology"/>
<dbReference type="PROSITE" id="PS50198">
    <property type="entry name" value="PPIC_PPIASE_2"/>
    <property type="match status" value="1"/>
</dbReference>
<dbReference type="InterPro" id="IPR027304">
    <property type="entry name" value="Trigger_fact/SurA_dom_sf"/>
</dbReference>
<dbReference type="PANTHER" id="PTHR47245">
    <property type="entry name" value="PEPTIDYLPROLYL ISOMERASE"/>
    <property type="match status" value="1"/>
</dbReference>
<dbReference type="InterPro" id="IPR046357">
    <property type="entry name" value="PPIase_dom_sf"/>
</dbReference>
<dbReference type="InterPro" id="IPR000297">
    <property type="entry name" value="PPIase_PpiC"/>
</dbReference>
<dbReference type="EMBL" id="BJUD01000060">
    <property type="protein sequence ID" value="GEK29485.1"/>
    <property type="molecule type" value="Genomic_DNA"/>
</dbReference>
<comment type="caution">
    <text evidence="15">The sequence shown here is derived from an EMBL/GenBank/DDBJ whole genome shotgun (WGS) entry which is preliminary data.</text>
</comment>
<dbReference type="SUPFAM" id="SSF54534">
    <property type="entry name" value="FKBP-like"/>
    <property type="match status" value="1"/>
</dbReference>
<keyword evidence="10 11" id="KW-0449">Lipoprotein</keyword>
<dbReference type="PATRIC" id="fig|348151.3.peg.497"/>
<dbReference type="AlphaFoldDB" id="A0A0R2KZB9"/>
<dbReference type="STRING" id="348151.IV55_GL000489"/>
<dbReference type="NCBIfam" id="NF003356">
    <property type="entry name" value="PRK04405.1"/>
    <property type="match status" value="1"/>
</dbReference>
<dbReference type="InterPro" id="IPR023059">
    <property type="entry name" value="Foldase_PrsA"/>
</dbReference>
<keyword evidence="6 11" id="KW-0697">Rotamase</keyword>
<keyword evidence="7 11" id="KW-0472">Membrane</keyword>
<keyword evidence="9 11" id="KW-0413">Isomerase</keyword>
<keyword evidence="16" id="KW-1185">Reference proteome</keyword>
<gene>
    <name evidence="14" type="primary">prsA1</name>
    <name evidence="11" type="synonym">prsA</name>
    <name evidence="15" type="ORF">IV55_GL000489</name>
    <name evidence="14" type="ORF">LSI01_17960</name>
</gene>
<evidence type="ECO:0000313" key="17">
    <source>
        <dbReference type="Proteomes" id="UP000321429"/>
    </source>
</evidence>
<dbReference type="OrthoDB" id="14196at2"/>
<comment type="subcellular location">
    <subcellularLocation>
        <location evidence="2 11">Cell membrane</location>
        <topology evidence="2 11">Lipid-anchor</topology>
    </subcellularLocation>
</comment>
<evidence type="ECO:0000256" key="11">
    <source>
        <dbReference type="HAMAP-Rule" id="MF_01145"/>
    </source>
</evidence>
<dbReference type="PROSITE" id="PS51257">
    <property type="entry name" value="PROKAR_LIPOPROTEIN"/>
    <property type="match status" value="1"/>
</dbReference>
<sequence>MKKWLLVPAGLLMALSLAACGSKTVATTNGGKITQDQYYSSLKTTSQGKQVLQQMIIKKVLDKKYGDKVSTKKVNSQYNTLKKQYGSSFDGMLQQQGTTASGLKDTLRMNLLLKEAVKNDVKISDSDMKKQFKDWQPKVSTAVIATTSKDDATKAIDALNGGMSFSDAAKKFSKDSSSKNKGGKVPGFDNATTSVDDSLKKATFKLNNGEYTKEPVEDSNSQTGQKSYYVIKMLNKPAKGKWQDHKKELKQQIWDQDMDTNNGGTVLQSVIAKELKNGNVSIKDSDLKDVLSQYTSSATSAAK</sequence>
<evidence type="ECO:0000256" key="7">
    <source>
        <dbReference type="ARBA" id="ARBA00023136"/>
    </source>
</evidence>
<accession>A0A0R2KZB9</accession>
<reference evidence="14 17" key="2">
    <citation type="submission" date="2019-07" db="EMBL/GenBank/DDBJ databases">
        <title>Whole genome shotgun sequence of Lactobacillus siliginis NBRC 101315.</title>
        <authorList>
            <person name="Hosoyama A."/>
            <person name="Uohara A."/>
            <person name="Ohji S."/>
            <person name="Ichikawa N."/>
        </authorList>
    </citation>
    <scope>NUCLEOTIDE SEQUENCE [LARGE SCALE GENOMIC DNA]</scope>
    <source>
        <strain evidence="14 17">NBRC 101315</strain>
    </source>
</reference>
<dbReference type="SUPFAM" id="SSF109998">
    <property type="entry name" value="Triger factor/SurA peptide-binding domain-like"/>
    <property type="match status" value="1"/>
</dbReference>
<evidence type="ECO:0000256" key="1">
    <source>
        <dbReference type="ARBA" id="ARBA00000971"/>
    </source>
</evidence>
<organism evidence="15 16">
    <name type="scientific">Furfurilactobacillus siliginis</name>
    <dbReference type="NCBI Taxonomy" id="348151"/>
    <lineage>
        <taxon>Bacteria</taxon>
        <taxon>Bacillati</taxon>
        <taxon>Bacillota</taxon>
        <taxon>Bacilli</taxon>
        <taxon>Lactobacillales</taxon>
        <taxon>Lactobacillaceae</taxon>
        <taxon>Furfurilactobacillus</taxon>
    </lineage>
</organism>
<comment type="similarity">
    <text evidence="3 11">Belongs to the PrsA family.</text>
</comment>
<dbReference type="GO" id="GO:0005886">
    <property type="term" value="C:plasma membrane"/>
    <property type="evidence" value="ECO:0007669"/>
    <property type="project" value="UniProtKB-SubCell"/>
</dbReference>
<evidence type="ECO:0000256" key="6">
    <source>
        <dbReference type="ARBA" id="ARBA00023110"/>
    </source>
</evidence>
<dbReference type="Gene3D" id="1.10.4030.10">
    <property type="entry name" value="Porin chaperone SurA, peptide-binding domain"/>
    <property type="match status" value="1"/>
</dbReference>
<evidence type="ECO:0000256" key="10">
    <source>
        <dbReference type="ARBA" id="ARBA00023288"/>
    </source>
</evidence>
<evidence type="ECO:0000256" key="9">
    <source>
        <dbReference type="ARBA" id="ARBA00023235"/>
    </source>
</evidence>
<evidence type="ECO:0000256" key="8">
    <source>
        <dbReference type="ARBA" id="ARBA00023139"/>
    </source>
</evidence>
<feature type="signal peptide" evidence="12">
    <location>
        <begin position="1"/>
        <end position="18"/>
    </location>
</feature>
<dbReference type="InterPro" id="IPR050245">
    <property type="entry name" value="PrsA_foldase"/>
</dbReference>
<reference evidence="15 16" key="1">
    <citation type="journal article" date="2015" name="Genome Announc.">
        <title>Expanding the biotechnology potential of lactobacilli through comparative genomics of 213 strains and associated genera.</title>
        <authorList>
            <person name="Sun Z."/>
            <person name="Harris H.M."/>
            <person name="McCann A."/>
            <person name="Guo C."/>
            <person name="Argimon S."/>
            <person name="Zhang W."/>
            <person name="Yang X."/>
            <person name="Jeffery I.B."/>
            <person name="Cooney J.C."/>
            <person name="Kagawa T.F."/>
            <person name="Liu W."/>
            <person name="Song Y."/>
            <person name="Salvetti E."/>
            <person name="Wrobel A."/>
            <person name="Rasinkangas P."/>
            <person name="Parkhill J."/>
            <person name="Rea M.C."/>
            <person name="O'Sullivan O."/>
            <person name="Ritari J."/>
            <person name="Douillard F.P."/>
            <person name="Paul Ross R."/>
            <person name="Yang R."/>
            <person name="Briner A.E."/>
            <person name="Felis G.E."/>
            <person name="de Vos W.M."/>
            <person name="Barrangou R."/>
            <person name="Klaenhammer T.R."/>
            <person name="Caufield P.W."/>
            <person name="Cui Y."/>
            <person name="Zhang H."/>
            <person name="O'Toole P.W."/>
        </authorList>
    </citation>
    <scope>NUCLEOTIDE SEQUENCE [LARGE SCALE GENOMIC DNA]</scope>
    <source>
        <strain evidence="15 16">DSM 22696</strain>
    </source>
</reference>
<dbReference type="Pfam" id="PF00639">
    <property type="entry name" value="Rotamase"/>
    <property type="match status" value="1"/>
</dbReference>
<dbReference type="RefSeq" id="WP_057811254.1">
    <property type="nucleotide sequence ID" value="NZ_BJUD01000060.1"/>
</dbReference>
<keyword evidence="4 11" id="KW-1003">Cell membrane</keyword>
<comment type="function">
    <text evidence="11">Plays a major role in protein secretion by helping the post-translocational extracellular folding of several secreted proteins.</text>
</comment>
<protein>
    <recommendedName>
        <fullName evidence="11">Foldase protein PrsA</fullName>
        <ecNumber evidence="11">5.2.1.8</ecNumber>
    </recommendedName>
</protein>
<dbReference type="Gene3D" id="3.10.50.40">
    <property type="match status" value="1"/>
</dbReference>
<dbReference type="Proteomes" id="UP000321429">
    <property type="component" value="Unassembled WGS sequence"/>
</dbReference>
<keyword evidence="8 11" id="KW-0564">Palmitate</keyword>
<dbReference type="HAMAP" id="MF_01145">
    <property type="entry name" value="Foldase_PrsA"/>
    <property type="match status" value="1"/>
</dbReference>
<dbReference type="PANTHER" id="PTHR47245:SF1">
    <property type="entry name" value="FOLDASE PROTEIN PRSA"/>
    <property type="match status" value="1"/>
</dbReference>
<evidence type="ECO:0000313" key="15">
    <source>
        <dbReference type="EMBL" id="KRN94718.1"/>
    </source>
</evidence>
<dbReference type="EC" id="5.2.1.8" evidence="11"/>
<name>A0A0R2KZB9_9LACO</name>
<comment type="catalytic activity">
    <reaction evidence="1 11">
        <text>[protein]-peptidylproline (omega=180) = [protein]-peptidylproline (omega=0)</text>
        <dbReference type="Rhea" id="RHEA:16237"/>
        <dbReference type="Rhea" id="RHEA-COMP:10747"/>
        <dbReference type="Rhea" id="RHEA-COMP:10748"/>
        <dbReference type="ChEBI" id="CHEBI:83833"/>
        <dbReference type="ChEBI" id="CHEBI:83834"/>
        <dbReference type="EC" id="5.2.1.8"/>
    </reaction>
</comment>
<evidence type="ECO:0000259" key="13">
    <source>
        <dbReference type="PROSITE" id="PS50198"/>
    </source>
</evidence>
<dbReference type="GO" id="GO:0003755">
    <property type="term" value="F:peptidyl-prolyl cis-trans isomerase activity"/>
    <property type="evidence" value="ECO:0007669"/>
    <property type="project" value="UniProtKB-UniRule"/>
</dbReference>
<dbReference type="EMBL" id="JQCB01000013">
    <property type="protein sequence ID" value="KRN94718.1"/>
    <property type="molecule type" value="Genomic_DNA"/>
</dbReference>
<evidence type="ECO:0000256" key="3">
    <source>
        <dbReference type="ARBA" id="ARBA00006071"/>
    </source>
</evidence>
<evidence type="ECO:0000256" key="2">
    <source>
        <dbReference type="ARBA" id="ARBA00004193"/>
    </source>
</evidence>
<dbReference type="Proteomes" id="UP000051139">
    <property type="component" value="Unassembled WGS sequence"/>
</dbReference>
<dbReference type="GO" id="GO:0006457">
    <property type="term" value="P:protein folding"/>
    <property type="evidence" value="ECO:0007669"/>
    <property type="project" value="UniProtKB-UniRule"/>
</dbReference>